<proteinExistence type="predicted"/>
<accession>A0A1H8MAW4</accession>
<evidence type="ECO:0000313" key="1">
    <source>
        <dbReference type="EMBL" id="SEO14368.1"/>
    </source>
</evidence>
<evidence type="ECO:0008006" key="3">
    <source>
        <dbReference type="Google" id="ProtNLM"/>
    </source>
</evidence>
<organism evidence="1 2">
    <name type="scientific">Nitrosomonas oligotropha</name>
    <dbReference type="NCBI Taxonomy" id="42354"/>
    <lineage>
        <taxon>Bacteria</taxon>
        <taxon>Pseudomonadati</taxon>
        <taxon>Pseudomonadota</taxon>
        <taxon>Betaproteobacteria</taxon>
        <taxon>Nitrosomonadales</taxon>
        <taxon>Nitrosomonadaceae</taxon>
        <taxon>Nitrosomonas</taxon>
    </lineage>
</organism>
<name>A0A1H8MAW4_9PROT</name>
<keyword evidence="2" id="KW-1185">Reference proteome</keyword>
<evidence type="ECO:0000313" key="2">
    <source>
        <dbReference type="Proteomes" id="UP000198814"/>
    </source>
</evidence>
<sequence length="286" mass="32163">MFNLLVTNSSGWNPNRGIMDESRTLEYTAEHLKARFAPNGVFDLNAVKELPTVFASENRWDGSQPPARVGTLTRIQLIGTEYHLEYIIPPIPNSLLFLTAADDLHINTKAHFPESSRNHWSIKDADLFKILLKRGIGQRSKPKVFNLTDEPVNDNLVAVMMPFDAAFKPVYETLETAISEVNMICRRADDIWENDHVVQDVALLLSKAAIVVCDLSGRNANVFYETGIAHTLGREVILIAQSDTDIPFDVAAIRHIKYLQNGEGLAKLSTDLKRRLETLKARKLIE</sequence>
<protein>
    <recommendedName>
        <fullName evidence="3">Nucleoside 2-deoxyribosyltransferase</fullName>
    </recommendedName>
</protein>
<dbReference type="AlphaFoldDB" id="A0A1H8MAW4"/>
<dbReference type="EMBL" id="FODO01000005">
    <property type="protein sequence ID" value="SEO14368.1"/>
    <property type="molecule type" value="Genomic_DNA"/>
</dbReference>
<gene>
    <name evidence="1" type="ORF">SAMN05216333_10531</name>
</gene>
<dbReference type="STRING" id="42354.SAMN05216333_10531"/>
<dbReference type="Proteomes" id="UP000198814">
    <property type="component" value="Unassembled WGS sequence"/>
</dbReference>
<reference evidence="2" key="1">
    <citation type="submission" date="2016-10" db="EMBL/GenBank/DDBJ databases">
        <authorList>
            <person name="Varghese N."/>
            <person name="Submissions S."/>
        </authorList>
    </citation>
    <scope>NUCLEOTIDE SEQUENCE [LARGE SCALE GENOMIC DNA]</scope>
    <source>
        <strain evidence="2">Nm76</strain>
    </source>
</reference>